<feature type="region of interest" description="Disordered" evidence="1">
    <location>
        <begin position="186"/>
        <end position="215"/>
    </location>
</feature>
<proteinExistence type="predicted"/>
<reference evidence="3" key="1">
    <citation type="submission" date="2023-02" db="EMBL/GenBank/DDBJ databases">
        <title>Genome of toxic invasive species Heracleum sosnowskyi carries increased number of genes despite the absence of recent whole-genome duplications.</title>
        <authorList>
            <person name="Schelkunov M."/>
            <person name="Shtratnikova V."/>
            <person name="Makarenko M."/>
            <person name="Klepikova A."/>
            <person name="Omelchenko D."/>
            <person name="Novikova G."/>
            <person name="Obukhova E."/>
            <person name="Bogdanov V."/>
            <person name="Penin A."/>
            <person name="Logacheva M."/>
        </authorList>
    </citation>
    <scope>NUCLEOTIDE SEQUENCE</scope>
    <source>
        <strain evidence="3">Hsosn_3</strain>
        <tissue evidence="3">Leaf</tissue>
    </source>
</reference>
<feature type="domain" description="Brf1 TBP-binding" evidence="2">
    <location>
        <begin position="142"/>
        <end position="183"/>
    </location>
</feature>
<feature type="region of interest" description="Disordered" evidence="1">
    <location>
        <begin position="68"/>
        <end position="105"/>
    </location>
</feature>
<dbReference type="Gene3D" id="1.20.5.650">
    <property type="entry name" value="Single helix bin"/>
    <property type="match status" value="1"/>
</dbReference>
<name>A0AAD8M9Q2_9APIA</name>
<evidence type="ECO:0000256" key="1">
    <source>
        <dbReference type="SAM" id="MobiDB-lite"/>
    </source>
</evidence>
<accession>A0AAD8M9Q2</accession>
<sequence>MGSNGLWCNNCAMFHRTQLTDDAKLCCSFCGKVLSEYNCLEEVPFAKNAARQGVRGTNRDEKVHFRENAKTGGATKHVAVNDSDSDESHGSNKLRGESGEESDTLSDIDDLEIDSYFHSEKEKHYKKIIWEELNREYIEGQKRGKEARNPVPNRTAAEAARKMLAKKSLESKINYAVLDGLFNESNAMKSRSGEGGTKAKRKIDGKMGSEADMKM</sequence>
<evidence type="ECO:0000259" key="2">
    <source>
        <dbReference type="Pfam" id="PF07741"/>
    </source>
</evidence>
<feature type="compositionally biased region" description="Basic and acidic residues" evidence="1">
    <location>
        <begin position="202"/>
        <end position="215"/>
    </location>
</feature>
<dbReference type="Proteomes" id="UP001237642">
    <property type="component" value="Unassembled WGS sequence"/>
</dbReference>
<evidence type="ECO:0000313" key="4">
    <source>
        <dbReference type="Proteomes" id="UP001237642"/>
    </source>
</evidence>
<reference evidence="3" key="2">
    <citation type="submission" date="2023-05" db="EMBL/GenBank/DDBJ databases">
        <authorList>
            <person name="Schelkunov M.I."/>
        </authorList>
    </citation>
    <scope>NUCLEOTIDE SEQUENCE</scope>
    <source>
        <strain evidence="3">Hsosn_3</strain>
        <tissue evidence="3">Leaf</tissue>
    </source>
</reference>
<dbReference type="InterPro" id="IPR011665">
    <property type="entry name" value="BRF1_TBP-bd_dom"/>
</dbReference>
<dbReference type="Pfam" id="PF07741">
    <property type="entry name" value="BRF1"/>
    <property type="match status" value="1"/>
</dbReference>
<comment type="caution">
    <text evidence="3">The sequence shown here is derived from an EMBL/GenBank/DDBJ whole genome shotgun (WGS) entry which is preliminary data.</text>
</comment>
<gene>
    <name evidence="3" type="ORF">POM88_041427</name>
</gene>
<feature type="compositionally biased region" description="Basic and acidic residues" evidence="1">
    <location>
        <begin position="86"/>
        <end position="98"/>
    </location>
</feature>
<protein>
    <recommendedName>
        <fullName evidence="2">Brf1 TBP-binding domain-containing protein</fullName>
    </recommendedName>
</protein>
<keyword evidence="4" id="KW-1185">Reference proteome</keyword>
<dbReference type="AlphaFoldDB" id="A0AAD8M9Q2"/>
<organism evidence="3 4">
    <name type="scientific">Heracleum sosnowskyi</name>
    <dbReference type="NCBI Taxonomy" id="360622"/>
    <lineage>
        <taxon>Eukaryota</taxon>
        <taxon>Viridiplantae</taxon>
        <taxon>Streptophyta</taxon>
        <taxon>Embryophyta</taxon>
        <taxon>Tracheophyta</taxon>
        <taxon>Spermatophyta</taxon>
        <taxon>Magnoliopsida</taxon>
        <taxon>eudicotyledons</taxon>
        <taxon>Gunneridae</taxon>
        <taxon>Pentapetalae</taxon>
        <taxon>asterids</taxon>
        <taxon>campanulids</taxon>
        <taxon>Apiales</taxon>
        <taxon>Apiaceae</taxon>
        <taxon>Apioideae</taxon>
        <taxon>apioid superclade</taxon>
        <taxon>Tordylieae</taxon>
        <taxon>Tordyliinae</taxon>
        <taxon>Heracleum</taxon>
    </lineage>
</organism>
<dbReference type="EMBL" id="JAUIZM010000009">
    <property type="protein sequence ID" value="KAK1365866.1"/>
    <property type="molecule type" value="Genomic_DNA"/>
</dbReference>
<evidence type="ECO:0000313" key="3">
    <source>
        <dbReference type="EMBL" id="KAK1365866.1"/>
    </source>
</evidence>